<gene>
    <name evidence="4" type="ORF">TARUN_2551</name>
</gene>
<dbReference type="EMBL" id="PXOA01000144">
    <property type="protein sequence ID" value="RFU79684.1"/>
    <property type="molecule type" value="Genomic_DNA"/>
</dbReference>
<dbReference type="SUPFAM" id="SSF55031">
    <property type="entry name" value="Bacterial exopeptidase dimerisation domain"/>
    <property type="match status" value="1"/>
</dbReference>
<dbReference type="AlphaFoldDB" id="A0A395NUK6"/>
<name>A0A395NUK6_TRIAR</name>
<dbReference type="InterPro" id="IPR017144">
    <property type="entry name" value="Xaa-Arg_dipeptidase"/>
</dbReference>
<dbReference type="Gene3D" id="3.30.70.360">
    <property type="match status" value="1"/>
</dbReference>
<proteinExistence type="inferred from homology"/>
<evidence type="ECO:0000256" key="1">
    <source>
        <dbReference type="ARBA" id="ARBA00006247"/>
    </source>
</evidence>
<protein>
    <recommendedName>
        <fullName evidence="2">Peptidase M20 domain-containing protein 2</fullName>
    </recommendedName>
</protein>
<dbReference type="PANTHER" id="PTHR30575">
    <property type="entry name" value="PEPTIDASE M20"/>
    <property type="match status" value="1"/>
</dbReference>
<comment type="similarity">
    <text evidence="1 2">Belongs to the peptidase M20A family.</text>
</comment>
<evidence type="ECO:0000313" key="4">
    <source>
        <dbReference type="EMBL" id="RFU79684.1"/>
    </source>
</evidence>
<feature type="domain" description="Peptidase M20 dimerisation" evidence="3">
    <location>
        <begin position="204"/>
        <end position="297"/>
    </location>
</feature>
<dbReference type="InterPro" id="IPR036264">
    <property type="entry name" value="Bact_exopeptidase_dim_dom"/>
</dbReference>
<dbReference type="Pfam" id="PF01546">
    <property type="entry name" value="Peptidase_M20"/>
    <property type="match status" value="1"/>
</dbReference>
<dbReference type="STRING" id="490622.A0A395NUK6"/>
<dbReference type="OrthoDB" id="6119954at2759"/>
<evidence type="ECO:0000313" key="5">
    <source>
        <dbReference type="Proteomes" id="UP000266272"/>
    </source>
</evidence>
<dbReference type="PANTHER" id="PTHR30575:SF4">
    <property type="entry name" value="PEPTIDASE M20 DOMAIN-CONTAINING PROTEIN 2"/>
    <property type="match status" value="1"/>
</dbReference>
<dbReference type="InterPro" id="IPR002933">
    <property type="entry name" value="Peptidase_M20"/>
</dbReference>
<dbReference type="InterPro" id="IPR017439">
    <property type="entry name" value="Amidohydrolase"/>
</dbReference>
<evidence type="ECO:0000256" key="2">
    <source>
        <dbReference type="PIRNR" id="PIRNR037226"/>
    </source>
</evidence>
<dbReference type="SUPFAM" id="SSF53187">
    <property type="entry name" value="Zn-dependent exopeptidases"/>
    <property type="match status" value="1"/>
</dbReference>
<dbReference type="Pfam" id="PF07687">
    <property type="entry name" value="M20_dimer"/>
    <property type="match status" value="1"/>
</dbReference>
<dbReference type="Gene3D" id="3.40.630.10">
    <property type="entry name" value="Zn peptidases"/>
    <property type="match status" value="1"/>
</dbReference>
<keyword evidence="5" id="KW-1185">Reference proteome</keyword>
<accession>A0A395NUK6</accession>
<dbReference type="InterPro" id="IPR011650">
    <property type="entry name" value="Peptidase_M20_dimer"/>
</dbReference>
<dbReference type="Proteomes" id="UP000266272">
    <property type="component" value="Unassembled WGS sequence"/>
</dbReference>
<dbReference type="InterPro" id="IPR052030">
    <property type="entry name" value="Peptidase_M20/M20A_hydrolases"/>
</dbReference>
<sequence length="440" mass="47855">MATADEEVDGFVFVPCGACIGDYRLNNELPELQFLDNISQAVNELSEAFWPINKKIHDNPERGFKEFIAHDVLTKFMRCQSGWAVTPSAYGMDTAWVAVYDTGRRGPVVSFNAEMDCLPGIGHACGHNLIATASVLGAVAAAQVMKQYRATGKIVLFGTPAEEGGGGKIKLLNAGAYSDHKVDVSLISHPGITPDAALMRTTSYLQFKVEYFGREAHAAANPWLGINALDALIAGYNNVSALRQQIMPEDRVQGYIIDGGVAPNIIHAYAAGIFVVRSDTQKRLDELKRRVYDCFEAGAIAAGAKVTITERWGYKNHIPNRTMARSYTRYYNALEPPKRISEDQDIDEALGKTQASTDQGDISHTMPSLSVAFRLQPGPKGQGPHNPEFAEAAGTRDAYARTLRVAKGLAGVALDILFTEGLLDEIKKDWKSAITAECGL</sequence>
<dbReference type="PIRSF" id="PIRSF037226">
    <property type="entry name" value="Amidohydrolase_ACY1L2_prd"/>
    <property type="match status" value="1"/>
</dbReference>
<dbReference type="FunFam" id="3.30.70.360:FF:000004">
    <property type="entry name" value="Peptidase M20 domain-containing protein 2"/>
    <property type="match status" value="1"/>
</dbReference>
<organism evidence="4 5">
    <name type="scientific">Trichoderma arundinaceum</name>
    <dbReference type="NCBI Taxonomy" id="490622"/>
    <lineage>
        <taxon>Eukaryota</taxon>
        <taxon>Fungi</taxon>
        <taxon>Dikarya</taxon>
        <taxon>Ascomycota</taxon>
        <taxon>Pezizomycotina</taxon>
        <taxon>Sordariomycetes</taxon>
        <taxon>Hypocreomycetidae</taxon>
        <taxon>Hypocreales</taxon>
        <taxon>Hypocreaceae</taxon>
        <taxon>Trichoderma</taxon>
    </lineage>
</organism>
<dbReference type="NCBIfam" id="TIGR01891">
    <property type="entry name" value="amidohydrolases"/>
    <property type="match status" value="1"/>
</dbReference>
<dbReference type="CDD" id="cd05672">
    <property type="entry name" value="M20_ACY1L2-like"/>
    <property type="match status" value="1"/>
</dbReference>
<comment type="caution">
    <text evidence="4">The sequence shown here is derived from an EMBL/GenBank/DDBJ whole genome shotgun (WGS) entry which is preliminary data.</text>
</comment>
<dbReference type="GO" id="GO:0016805">
    <property type="term" value="F:dipeptidase activity"/>
    <property type="evidence" value="ECO:0007669"/>
    <property type="project" value="InterPro"/>
</dbReference>
<reference evidence="4 5" key="1">
    <citation type="journal article" date="2018" name="PLoS Pathog.">
        <title>Evolution of structural diversity of trichothecenes, a family of toxins produced by plant pathogenic and entomopathogenic fungi.</title>
        <authorList>
            <person name="Proctor R.H."/>
            <person name="McCormick S.P."/>
            <person name="Kim H.S."/>
            <person name="Cardoza R.E."/>
            <person name="Stanley A.M."/>
            <person name="Lindo L."/>
            <person name="Kelly A."/>
            <person name="Brown D.W."/>
            <person name="Lee T."/>
            <person name="Vaughan M.M."/>
            <person name="Alexander N.J."/>
            <person name="Busman M."/>
            <person name="Gutierrez S."/>
        </authorList>
    </citation>
    <scope>NUCLEOTIDE SEQUENCE [LARGE SCALE GENOMIC DNA]</scope>
    <source>
        <strain evidence="4 5">IBT 40837</strain>
    </source>
</reference>
<evidence type="ECO:0000259" key="3">
    <source>
        <dbReference type="Pfam" id="PF07687"/>
    </source>
</evidence>